<reference evidence="3 4" key="1">
    <citation type="journal article" date="2019" name="Nat. Ecol. Evol.">
        <title>Megaphylogeny resolves global patterns of mushroom evolution.</title>
        <authorList>
            <person name="Varga T."/>
            <person name="Krizsan K."/>
            <person name="Foldi C."/>
            <person name="Dima B."/>
            <person name="Sanchez-Garcia M."/>
            <person name="Sanchez-Ramirez S."/>
            <person name="Szollosi G.J."/>
            <person name="Szarkandi J.G."/>
            <person name="Papp V."/>
            <person name="Albert L."/>
            <person name="Andreopoulos W."/>
            <person name="Angelini C."/>
            <person name="Antonin V."/>
            <person name="Barry K.W."/>
            <person name="Bougher N.L."/>
            <person name="Buchanan P."/>
            <person name="Buyck B."/>
            <person name="Bense V."/>
            <person name="Catcheside P."/>
            <person name="Chovatia M."/>
            <person name="Cooper J."/>
            <person name="Damon W."/>
            <person name="Desjardin D."/>
            <person name="Finy P."/>
            <person name="Geml J."/>
            <person name="Haridas S."/>
            <person name="Hughes K."/>
            <person name="Justo A."/>
            <person name="Karasinski D."/>
            <person name="Kautmanova I."/>
            <person name="Kiss B."/>
            <person name="Kocsube S."/>
            <person name="Kotiranta H."/>
            <person name="LaButti K.M."/>
            <person name="Lechner B.E."/>
            <person name="Liimatainen K."/>
            <person name="Lipzen A."/>
            <person name="Lukacs Z."/>
            <person name="Mihaltcheva S."/>
            <person name="Morgado L.N."/>
            <person name="Niskanen T."/>
            <person name="Noordeloos M.E."/>
            <person name="Ohm R.A."/>
            <person name="Ortiz-Santana B."/>
            <person name="Ovrebo C."/>
            <person name="Racz N."/>
            <person name="Riley R."/>
            <person name="Savchenko A."/>
            <person name="Shiryaev A."/>
            <person name="Soop K."/>
            <person name="Spirin V."/>
            <person name="Szebenyi C."/>
            <person name="Tomsovsky M."/>
            <person name="Tulloss R.E."/>
            <person name="Uehling J."/>
            <person name="Grigoriev I.V."/>
            <person name="Vagvolgyi C."/>
            <person name="Papp T."/>
            <person name="Martin F.M."/>
            <person name="Miettinen O."/>
            <person name="Hibbett D.S."/>
            <person name="Nagy L.G."/>
        </authorList>
    </citation>
    <scope>NUCLEOTIDE SEQUENCE [LARGE SCALE GENOMIC DNA]</scope>
    <source>
        <strain evidence="3 4">CBS 309.79</strain>
    </source>
</reference>
<dbReference type="STRING" id="1884261.A0A5C3R0M0"/>
<name>A0A5C3R0M0_9AGAR</name>
<evidence type="ECO:0000256" key="2">
    <source>
        <dbReference type="SAM" id="SignalP"/>
    </source>
</evidence>
<evidence type="ECO:0000313" key="4">
    <source>
        <dbReference type="Proteomes" id="UP000305067"/>
    </source>
</evidence>
<keyword evidence="4" id="KW-1185">Reference proteome</keyword>
<evidence type="ECO:0008006" key="5">
    <source>
        <dbReference type="Google" id="ProtNLM"/>
    </source>
</evidence>
<protein>
    <recommendedName>
        <fullName evidence="5">Macrofage activating glycoprotein</fullName>
    </recommendedName>
</protein>
<evidence type="ECO:0000256" key="1">
    <source>
        <dbReference type="SAM" id="MobiDB-lite"/>
    </source>
</evidence>
<sequence length="377" mass="40611">MSFRRVLPVVALFAIPAMAQEAPPDPEDTRATFPATPHASKVFPWPTGVPYQADTEPELIRGRQMGYNQCNSTTQNQDSLCQTGFFNSIEDFCLWAPPHPDSLIGDSEGEGVAWCTQPKHGARLIPEGALQGLQFIKTPSYVQIAGFIDQTRLNIQAGDQGGEFDPHGADLRGNPLGGLMYSNAFSGGGENYQQVIEWTLFIGADAFCFKVCDSADDDADHYCEHIYDRMGCNFNMPNQAQNGTFESCLGENQDFPGTYVENGQTLTYTQPPYPTLVDPTYTPRMPASSECQTFQSAELFSGLADVTAPGQPEPTGEDGEDTEPSAGTPTSNGPRPTSSDDAGNQDNADADAEDSAVTIAVSGVSIFAVIFSAMFFA</sequence>
<gene>
    <name evidence="3" type="ORF">BDV98DRAFT_146318</name>
</gene>
<keyword evidence="2" id="KW-0732">Signal</keyword>
<organism evidence="3 4">
    <name type="scientific">Pterulicium gracile</name>
    <dbReference type="NCBI Taxonomy" id="1884261"/>
    <lineage>
        <taxon>Eukaryota</taxon>
        <taxon>Fungi</taxon>
        <taxon>Dikarya</taxon>
        <taxon>Basidiomycota</taxon>
        <taxon>Agaricomycotina</taxon>
        <taxon>Agaricomycetes</taxon>
        <taxon>Agaricomycetidae</taxon>
        <taxon>Agaricales</taxon>
        <taxon>Pleurotineae</taxon>
        <taxon>Pterulaceae</taxon>
        <taxon>Pterulicium</taxon>
    </lineage>
</organism>
<feature type="signal peptide" evidence="2">
    <location>
        <begin position="1"/>
        <end position="19"/>
    </location>
</feature>
<evidence type="ECO:0000313" key="3">
    <source>
        <dbReference type="EMBL" id="TFL06321.1"/>
    </source>
</evidence>
<dbReference type="AlphaFoldDB" id="A0A5C3R0M0"/>
<dbReference type="EMBL" id="ML178815">
    <property type="protein sequence ID" value="TFL06321.1"/>
    <property type="molecule type" value="Genomic_DNA"/>
</dbReference>
<feature type="chain" id="PRO_5022845530" description="Macrofage activating glycoprotein" evidence="2">
    <location>
        <begin position="20"/>
        <end position="377"/>
    </location>
</feature>
<feature type="region of interest" description="Disordered" evidence="1">
    <location>
        <begin position="305"/>
        <end position="353"/>
    </location>
</feature>
<dbReference type="Proteomes" id="UP000305067">
    <property type="component" value="Unassembled WGS sequence"/>
</dbReference>
<dbReference type="OrthoDB" id="2564904at2759"/>
<accession>A0A5C3R0M0</accession>
<proteinExistence type="predicted"/>
<feature type="compositionally biased region" description="Polar residues" evidence="1">
    <location>
        <begin position="325"/>
        <end position="337"/>
    </location>
</feature>